<dbReference type="AlphaFoldDB" id="A0A1U7LU28"/>
<evidence type="ECO:0000259" key="2">
    <source>
        <dbReference type="PROSITE" id="PS50033"/>
    </source>
</evidence>
<evidence type="ECO:0000313" key="4">
    <source>
        <dbReference type="Proteomes" id="UP000186594"/>
    </source>
</evidence>
<dbReference type="Gene3D" id="1.10.8.10">
    <property type="entry name" value="DNA helicase RuvA subunit, C-terminal domain"/>
    <property type="match status" value="1"/>
</dbReference>
<dbReference type="Pfam" id="PF00789">
    <property type="entry name" value="UBX"/>
    <property type="match status" value="1"/>
</dbReference>
<dbReference type="GO" id="GO:0043161">
    <property type="term" value="P:proteasome-mediated ubiquitin-dependent protein catabolic process"/>
    <property type="evidence" value="ECO:0007669"/>
    <property type="project" value="TreeGrafter"/>
</dbReference>
<accession>A0A1U7LU28</accession>
<dbReference type="SMART" id="SM00166">
    <property type="entry name" value="UBX"/>
    <property type="match status" value="1"/>
</dbReference>
<reference evidence="3 4" key="1">
    <citation type="submission" date="2016-04" db="EMBL/GenBank/DDBJ databases">
        <title>Evolutionary innovation and constraint leading to complex multicellularity in the Ascomycota.</title>
        <authorList>
            <person name="Cisse O."/>
            <person name="Nguyen A."/>
            <person name="Hewitt D.A."/>
            <person name="Jedd G."/>
            <person name="Stajich J.E."/>
        </authorList>
    </citation>
    <scope>NUCLEOTIDE SEQUENCE [LARGE SCALE GENOMIC DNA]</scope>
    <source>
        <strain evidence="3 4">DAH-3</strain>
    </source>
</reference>
<dbReference type="InterPro" id="IPR050730">
    <property type="entry name" value="UBX_domain-protein"/>
</dbReference>
<dbReference type="Gene3D" id="3.10.20.90">
    <property type="entry name" value="Phosphatidylinositol 3-kinase Catalytic Subunit, Chain A, domain 1"/>
    <property type="match status" value="1"/>
</dbReference>
<gene>
    <name evidence="3" type="ORF">NEOLI_001199</name>
</gene>
<feature type="region of interest" description="Disordered" evidence="1">
    <location>
        <begin position="154"/>
        <end position="173"/>
    </location>
</feature>
<keyword evidence="4" id="KW-1185">Reference proteome</keyword>
<dbReference type="EMBL" id="LXFE01000232">
    <property type="protein sequence ID" value="OLL26167.1"/>
    <property type="molecule type" value="Genomic_DNA"/>
</dbReference>
<dbReference type="Gene3D" id="3.40.30.10">
    <property type="entry name" value="Glutaredoxin"/>
    <property type="match status" value="1"/>
</dbReference>
<dbReference type="PANTHER" id="PTHR23322">
    <property type="entry name" value="FAS-ASSOCIATED PROTEIN"/>
    <property type="match status" value="1"/>
</dbReference>
<dbReference type="Pfam" id="PF14555">
    <property type="entry name" value="UBA_4"/>
    <property type="match status" value="1"/>
</dbReference>
<dbReference type="GO" id="GO:0043130">
    <property type="term" value="F:ubiquitin binding"/>
    <property type="evidence" value="ECO:0007669"/>
    <property type="project" value="TreeGrafter"/>
</dbReference>
<dbReference type="SUPFAM" id="SSF46934">
    <property type="entry name" value="UBA-like"/>
    <property type="match status" value="1"/>
</dbReference>
<dbReference type="InterPro" id="IPR009060">
    <property type="entry name" value="UBA-like_sf"/>
</dbReference>
<feature type="region of interest" description="Disordered" evidence="1">
    <location>
        <begin position="335"/>
        <end position="374"/>
    </location>
</feature>
<dbReference type="InterPro" id="IPR036249">
    <property type="entry name" value="Thioredoxin-like_sf"/>
</dbReference>
<dbReference type="SUPFAM" id="SSF54236">
    <property type="entry name" value="Ubiquitin-like"/>
    <property type="match status" value="1"/>
</dbReference>
<comment type="caution">
    <text evidence="3">The sequence shown here is derived from an EMBL/GenBank/DDBJ whole genome shotgun (WGS) entry which is preliminary data.</text>
</comment>
<feature type="region of interest" description="Disordered" evidence="1">
    <location>
        <begin position="302"/>
        <end position="321"/>
    </location>
</feature>
<evidence type="ECO:0000313" key="3">
    <source>
        <dbReference type="EMBL" id="OLL26167.1"/>
    </source>
</evidence>
<dbReference type="PROSITE" id="PS50033">
    <property type="entry name" value="UBX"/>
    <property type="match status" value="1"/>
</dbReference>
<dbReference type="CDD" id="cd14273">
    <property type="entry name" value="UBA_TAP-C_like"/>
    <property type="match status" value="1"/>
</dbReference>
<sequence length="465" mass="52012">MTDLNIDQEILGQFCAITDAAPQTAIQYLRVSDNLEQAITLFYESGGADLVGANDAPSRQSAEIVSETHQDLLSGSHIDDDEAMARRLQAEFSESAQENDGQVRAPISPTRDILVDPSMGDIGGMIPQFGAIQGASRSTRRGIFNQAQPSVWDNSEASLAEATGGASREGDKASRLASMYRPPFEIMTDMALEDACPRRRQTQKEMDYDYHTKYERIFLSVVESGYLVRPRHILDNTDVKHNMDTHEGQQILQLYPVRQYPNLLIIDPRTGEKMKEIYDLGEPPTKGHLMMALMDFLDRFSLDPKKKNPVPKTSTSKSIEDMTEDEQMNAAMMESLKPSSPNSNTPNNREMGVLDNEDQSAQSPETTPNNDIFANLTPVHRDETTANLNTTRIQLRFPDGTRVVRKFDLDVSVRHIFEFILSDVDCAKGRVFDVTFMGNNLLEKLEMSLADAGLKSSSLTIEYRT</sequence>
<proteinExistence type="predicted"/>
<name>A0A1U7LU28_NEOID</name>
<organism evidence="3 4">
    <name type="scientific">Neolecta irregularis (strain DAH-3)</name>
    <dbReference type="NCBI Taxonomy" id="1198029"/>
    <lineage>
        <taxon>Eukaryota</taxon>
        <taxon>Fungi</taxon>
        <taxon>Dikarya</taxon>
        <taxon>Ascomycota</taxon>
        <taxon>Taphrinomycotina</taxon>
        <taxon>Neolectales</taxon>
        <taxon>Neolectaceae</taxon>
        <taxon>Neolecta</taxon>
    </lineage>
</organism>
<dbReference type="Proteomes" id="UP000186594">
    <property type="component" value="Unassembled WGS sequence"/>
</dbReference>
<dbReference type="STRING" id="1198029.A0A1U7LU28"/>
<dbReference type="InterPro" id="IPR029071">
    <property type="entry name" value="Ubiquitin-like_domsf"/>
</dbReference>
<dbReference type="SUPFAM" id="SSF52833">
    <property type="entry name" value="Thioredoxin-like"/>
    <property type="match status" value="1"/>
</dbReference>
<dbReference type="OMA" id="CAFPRKS"/>
<feature type="domain" description="UBX" evidence="2">
    <location>
        <begin position="386"/>
        <end position="462"/>
    </location>
</feature>
<dbReference type="InterPro" id="IPR001012">
    <property type="entry name" value="UBX_dom"/>
</dbReference>
<dbReference type="GO" id="GO:0005634">
    <property type="term" value="C:nucleus"/>
    <property type="evidence" value="ECO:0007669"/>
    <property type="project" value="TreeGrafter"/>
</dbReference>
<dbReference type="OrthoDB" id="270602at2759"/>
<protein>
    <submittedName>
        <fullName evidence="3">UBX domain-containing protein 2</fullName>
    </submittedName>
</protein>
<dbReference type="PANTHER" id="PTHR23322:SF6">
    <property type="entry name" value="UBX DOMAIN-CONTAINING PROTEIN 7"/>
    <property type="match status" value="1"/>
</dbReference>
<dbReference type="CDD" id="cd01767">
    <property type="entry name" value="UBX"/>
    <property type="match status" value="1"/>
</dbReference>
<evidence type="ECO:0000256" key="1">
    <source>
        <dbReference type="SAM" id="MobiDB-lite"/>
    </source>
</evidence>
<feature type="compositionally biased region" description="Low complexity" evidence="1">
    <location>
        <begin position="338"/>
        <end position="348"/>
    </location>
</feature>
<feature type="compositionally biased region" description="Polar residues" evidence="1">
    <location>
        <begin position="359"/>
        <end position="372"/>
    </location>
</feature>